<evidence type="ECO:0000256" key="2">
    <source>
        <dbReference type="ARBA" id="ARBA00022448"/>
    </source>
</evidence>
<feature type="domain" description="T-SNARE coiled-coil homology" evidence="10">
    <location>
        <begin position="10"/>
        <end position="72"/>
    </location>
</feature>
<evidence type="ECO:0000256" key="7">
    <source>
        <dbReference type="ARBA" id="ARBA00023136"/>
    </source>
</evidence>
<gene>
    <name evidence="11" type="ORF">M378DRAFT_162559</name>
</gene>
<keyword evidence="6" id="KW-0333">Golgi apparatus</keyword>
<organism evidence="11 12">
    <name type="scientific">Amanita muscaria (strain Koide BX008)</name>
    <dbReference type="NCBI Taxonomy" id="946122"/>
    <lineage>
        <taxon>Eukaryota</taxon>
        <taxon>Fungi</taxon>
        <taxon>Dikarya</taxon>
        <taxon>Basidiomycota</taxon>
        <taxon>Agaricomycotina</taxon>
        <taxon>Agaricomycetes</taxon>
        <taxon>Agaricomycetidae</taxon>
        <taxon>Agaricales</taxon>
        <taxon>Pluteineae</taxon>
        <taxon>Amanitaceae</taxon>
        <taxon>Amanita</taxon>
    </lineage>
</organism>
<dbReference type="Gene3D" id="1.20.5.110">
    <property type="match status" value="1"/>
</dbReference>
<dbReference type="GO" id="GO:0015031">
    <property type="term" value="P:protein transport"/>
    <property type="evidence" value="ECO:0007669"/>
    <property type="project" value="UniProtKB-KW"/>
</dbReference>
<dbReference type="GO" id="GO:0000139">
    <property type="term" value="C:Golgi membrane"/>
    <property type="evidence" value="ECO:0007669"/>
    <property type="project" value="UniProtKB-SubCell"/>
</dbReference>
<dbReference type="EMBL" id="KN818245">
    <property type="protein sequence ID" value="KIL64997.1"/>
    <property type="molecule type" value="Genomic_DNA"/>
</dbReference>
<dbReference type="SMART" id="SM00397">
    <property type="entry name" value="t_SNARE"/>
    <property type="match status" value="1"/>
</dbReference>
<dbReference type="InterPro" id="IPR000727">
    <property type="entry name" value="T_SNARE_dom"/>
</dbReference>
<dbReference type="SUPFAM" id="SSF58038">
    <property type="entry name" value="SNARE fusion complex"/>
    <property type="match status" value="1"/>
</dbReference>
<evidence type="ECO:0000256" key="1">
    <source>
        <dbReference type="ARBA" id="ARBA00004394"/>
    </source>
</evidence>
<dbReference type="InterPro" id="IPR039899">
    <property type="entry name" value="BET1_SNARE"/>
</dbReference>
<keyword evidence="3 9" id="KW-0812">Transmembrane</keyword>
<evidence type="ECO:0000256" key="8">
    <source>
        <dbReference type="ARBA" id="ARBA00046280"/>
    </source>
</evidence>
<reference evidence="11 12" key="1">
    <citation type="submission" date="2014-04" db="EMBL/GenBank/DDBJ databases">
        <title>Evolutionary Origins and Diversification of the Mycorrhizal Mutualists.</title>
        <authorList>
            <consortium name="DOE Joint Genome Institute"/>
            <consortium name="Mycorrhizal Genomics Consortium"/>
            <person name="Kohler A."/>
            <person name="Kuo A."/>
            <person name="Nagy L.G."/>
            <person name="Floudas D."/>
            <person name="Copeland A."/>
            <person name="Barry K.W."/>
            <person name="Cichocki N."/>
            <person name="Veneault-Fourrey C."/>
            <person name="LaButti K."/>
            <person name="Lindquist E.A."/>
            <person name="Lipzen A."/>
            <person name="Lundell T."/>
            <person name="Morin E."/>
            <person name="Murat C."/>
            <person name="Riley R."/>
            <person name="Ohm R."/>
            <person name="Sun H."/>
            <person name="Tunlid A."/>
            <person name="Henrissat B."/>
            <person name="Grigoriev I.V."/>
            <person name="Hibbett D.S."/>
            <person name="Martin F."/>
        </authorList>
    </citation>
    <scope>NUCLEOTIDE SEQUENCE [LARGE SCALE GENOMIC DNA]</scope>
    <source>
        <strain evidence="11 12">Koide BX008</strain>
    </source>
</reference>
<keyword evidence="7 9" id="KW-0472">Membrane</keyword>
<evidence type="ECO:0000259" key="10">
    <source>
        <dbReference type="PROSITE" id="PS50192"/>
    </source>
</evidence>
<keyword evidence="4" id="KW-0653">Protein transport</keyword>
<name>A0A0C2WTG3_AMAMK</name>
<dbReference type="OrthoDB" id="3063237at2759"/>
<evidence type="ECO:0000313" key="12">
    <source>
        <dbReference type="Proteomes" id="UP000054549"/>
    </source>
</evidence>
<evidence type="ECO:0000256" key="9">
    <source>
        <dbReference type="SAM" id="Phobius"/>
    </source>
</evidence>
<evidence type="ECO:0000256" key="6">
    <source>
        <dbReference type="ARBA" id="ARBA00023034"/>
    </source>
</evidence>
<feature type="transmembrane region" description="Helical" evidence="9">
    <location>
        <begin position="85"/>
        <end position="107"/>
    </location>
</feature>
<dbReference type="AlphaFoldDB" id="A0A0C2WTG3"/>
<keyword evidence="2" id="KW-0813">Transport</keyword>
<evidence type="ECO:0000256" key="4">
    <source>
        <dbReference type="ARBA" id="ARBA00022927"/>
    </source>
</evidence>
<evidence type="ECO:0000313" key="11">
    <source>
        <dbReference type="EMBL" id="KIL64997.1"/>
    </source>
</evidence>
<evidence type="ECO:0000256" key="5">
    <source>
        <dbReference type="ARBA" id="ARBA00022989"/>
    </source>
</evidence>
<sequence>MSTSRGRVEDTYEAQNDQHLDELHTKIRTLRGVTSDIHDDVERQNFLLDETSDGFSSFATTLQQTSRRAGQAFGIGTGSLKPWRIAMLIVSLFLSLWLISKILSWWWKPSSG</sequence>
<dbReference type="PANTHER" id="PTHR12791">
    <property type="entry name" value="GOLGI SNARE BET1-RELATED"/>
    <property type="match status" value="1"/>
</dbReference>
<dbReference type="STRING" id="946122.A0A0C2WTG3"/>
<keyword evidence="12" id="KW-1185">Reference proteome</keyword>
<dbReference type="HOGENOM" id="CLU_150783_2_0_1"/>
<dbReference type="PROSITE" id="PS50192">
    <property type="entry name" value="T_SNARE"/>
    <property type="match status" value="1"/>
</dbReference>
<proteinExistence type="predicted"/>
<dbReference type="InParanoid" id="A0A0C2WTG3"/>
<comment type="subcellular location">
    <subcellularLocation>
        <location evidence="8">Endomembrane system</location>
        <topology evidence="8">Single-pass type IV membrane protein</topology>
    </subcellularLocation>
    <subcellularLocation>
        <location evidence="1">Golgi apparatus membrane</location>
    </subcellularLocation>
</comment>
<dbReference type="CDD" id="cd15853">
    <property type="entry name" value="SNARE_Bet1"/>
    <property type="match status" value="1"/>
</dbReference>
<evidence type="ECO:0000256" key="3">
    <source>
        <dbReference type="ARBA" id="ARBA00022692"/>
    </source>
</evidence>
<protein>
    <recommendedName>
        <fullName evidence="10">t-SNARE coiled-coil homology domain-containing protein</fullName>
    </recommendedName>
</protein>
<accession>A0A0C2WTG3</accession>
<keyword evidence="5 9" id="KW-1133">Transmembrane helix</keyword>
<dbReference type="Proteomes" id="UP000054549">
    <property type="component" value="Unassembled WGS sequence"/>
</dbReference>